<protein>
    <submittedName>
        <fullName evidence="1">Uncharacterized protein</fullName>
    </submittedName>
</protein>
<dbReference type="EMBL" id="AP019779">
    <property type="protein sequence ID" value="BBL62650.1"/>
    <property type="molecule type" value="Genomic_DNA"/>
</dbReference>
<evidence type="ECO:0000313" key="2">
    <source>
        <dbReference type="Proteomes" id="UP000825015"/>
    </source>
</evidence>
<name>A0ACA8R5I5_METAZ</name>
<gene>
    <name evidence="1" type="ORF">MarbSA_16900</name>
</gene>
<evidence type="ECO:0000313" key="1">
    <source>
        <dbReference type="EMBL" id="BBL62650.1"/>
    </source>
</evidence>
<proteinExistence type="predicted"/>
<keyword evidence="2" id="KW-1185">Reference proteome</keyword>
<accession>A0ACA8R5I5</accession>
<dbReference type="Proteomes" id="UP000825015">
    <property type="component" value="Chromosome"/>
</dbReference>
<reference evidence="1" key="1">
    <citation type="submission" date="2019-06" db="EMBL/GenBank/DDBJ databases">
        <title>Complete genome sequence of Methanobrevibacter arboriphilus strain SA.</title>
        <authorList>
            <person name="Asakawa S."/>
        </authorList>
    </citation>
    <scope>NUCLEOTIDE SEQUENCE</scope>
    <source>
        <strain evidence="1">SA</strain>
    </source>
</reference>
<organism evidence="1 2">
    <name type="scientific">Methanobrevibacter arboriphilus</name>
    <dbReference type="NCBI Taxonomy" id="39441"/>
    <lineage>
        <taxon>Archaea</taxon>
        <taxon>Methanobacteriati</taxon>
        <taxon>Methanobacteriota</taxon>
        <taxon>Methanomada group</taxon>
        <taxon>Methanobacteria</taxon>
        <taxon>Methanobacteriales</taxon>
        <taxon>Methanobacteriaceae</taxon>
        <taxon>Methanobrevibacter</taxon>
    </lineage>
</organism>
<sequence length="318" mass="36970">MANRSNILGRAFEYACINTFEKEISKFRQVQVEKNSSYEATRRAWNETDETEKKSLCSSALASVKTIFELEPLIIEVDEDTLDLKIQSDQEGVIGDVRDVLFIRNGIEWEIGLSVKHNHFAVKHSRLSKNLDFGDKWFGIKCSNQYWEDIEPIFSNLEKEKELGTKWKDLPSKWDDVYEPLLQAFLDELNRSYKIHGNIIPSKMVEYLLGHFDFYKVIGIDSKKVTEIQTFNLRGTLNKSSKQQKPEITIPTSNLPSRIICADFKPDHKNVIEVFFDAGWQFKFRIHNASSKVETSLKFDIEIIGMPTTIIVMKCRWR</sequence>